<gene>
    <name evidence="1" type="ORF">LOX96_10605</name>
</gene>
<evidence type="ECO:0000313" key="1">
    <source>
        <dbReference type="EMBL" id="MCL9684544.1"/>
    </source>
</evidence>
<accession>A0A9X2IB22</accession>
<dbReference type="AlphaFoldDB" id="A0A9X2IB22"/>
<name>A0A9X2IB22_9GAMM</name>
<proteinExistence type="predicted"/>
<sequence length="317" mass="36919">MVDQSRRQLEEISEDVLLDAFAPFFKDNSPDLRNTALVNKTFNGFFQSRYKVGLLLGYVAEGNQDMAEKILSAYPELLLERGTVIDPSGRKFTNITAFELILWTLDVRYMGQMMINCIPQNEEGEMLRKELLTQYERFEKKGGVTYEYKGQTHTEKYFNFEPLLNALKTYSENLTLWTHEQGKNYWCTVVGRLQRDLPTHVRQHYCAPDEPFYPLPQFDQGEFNRTLNIQNCVTDEEQIWNEELDAKLGIDFGIEGAKIWDIGTEDAACRVRAVDVNHDLAALTRLREVRMQDCALLKEQLECPPQPVYDSKSLWEW</sequence>
<dbReference type="EMBL" id="JAJKBJ010000011">
    <property type="protein sequence ID" value="MCL9684544.1"/>
    <property type="molecule type" value="Genomic_DNA"/>
</dbReference>
<dbReference type="RefSeq" id="WP_250422077.1">
    <property type="nucleotide sequence ID" value="NZ_JAJKBJ010000011.1"/>
</dbReference>
<evidence type="ECO:0008006" key="3">
    <source>
        <dbReference type="Google" id="ProtNLM"/>
    </source>
</evidence>
<comment type="caution">
    <text evidence="1">The sequence shown here is derived from an EMBL/GenBank/DDBJ whole genome shotgun (WGS) entry which is preliminary data.</text>
</comment>
<keyword evidence="2" id="KW-1185">Reference proteome</keyword>
<protein>
    <recommendedName>
        <fullName evidence="3">SidC homolog</fullName>
    </recommendedName>
</protein>
<organism evidence="1 2">
    <name type="scientific">Legionella maioricensis</name>
    <dbReference type="NCBI Taxonomy" id="2896528"/>
    <lineage>
        <taxon>Bacteria</taxon>
        <taxon>Pseudomonadati</taxon>
        <taxon>Pseudomonadota</taxon>
        <taxon>Gammaproteobacteria</taxon>
        <taxon>Legionellales</taxon>
        <taxon>Legionellaceae</taxon>
        <taxon>Legionella</taxon>
    </lineage>
</organism>
<reference evidence="1" key="1">
    <citation type="submission" date="2021-11" db="EMBL/GenBank/DDBJ databases">
        <title>Legionella maioricencis sp. nov., a new species isolated from hot water samples in Mallorca.</title>
        <authorList>
            <person name="Crespi S."/>
            <person name="Drasar V."/>
            <person name="Salva-Serra F."/>
            <person name="Jaen-Luchoro D."/>
            <person name="Pineiro-Iglesias B."/>
            <person name="Aliaga F."/>
            <person name="Fernandez-Juarez V."/>
            <person name="Coll G."/>
            <person name="Moore E.R.B."/>
            <person name="Bennasar-Figueras A."/>
        </authorList>
    </citation>
    <scope>NUCLEOTIDE SEQUENCE</scope>
    <source>
        <strain evidence="1">HCPI-6</strain>
    </source>
</reference>
<evidence type="ECO:0000313" key="2">
    <source>
        <dbReference type="Proteomes" id="UP001139721"/>
    </source>
</evidence>
<dbReference type="Proteomes" id="UP001139721">
    <property type="component" value="Unassembled WGS sequence"/>
</dbReference>